<evidence type="ECO:0000256" key="9">
    <source>
        <dbReference type="ARBA" id="ARBA00022777"/>
    </source>
</evidence>
<dbReference type="OrthoDB" id="112712at2"/>
<dbReference type="Gene3D" id="1.10.287.130">
    <property type="match status" value="1"/>
</dbReference>
<dbReference type="InterPro" id="IPR050398">
    <property type="entry name" value="HssS/ArlS-like"/>
</dbReference>
<keyword evidence="9 17" id="KW-0418">Kinase</keyword>
<dbReference type="PRINTS" id="PR00344">
    <property type="entry name" value="BCTRLSENSOR"/>
</dbReference>
<dbReference type="InterPro" id="IPR005467">
    <property type="entry name" value="His_kinase_dom"/>
</dbReference>
<dbReference type="Pfam" id="PF00672">
    <property type="entry name" value="HAMP"/>
    <property type="match status" value="1"/>
</dbReference>
<keyword evidence="8" id="KW-0547">Nucleotide-binding</keyword>
<dbReference type="SUPFAM" id="SSF158472">
    <property type="entry name" value="HAMP domain-like"/>
    <property type="match status" value="1"/>
</dbReference>
<keyword evidence="4" id="KW-1003">Cell membrane</keyword>
<keyword evidence="6" id="KW-0808">Transferase</keyword>
<dbReference type="Gene3D" id="6.10.340.10">
    <property type="match status" value="1"/>
</dbReference>
<comment type="catalytic activity">
    <reaction evidence="1">
        <text>ATP + protein L-histidine = ADP + protein N-phospho-L-histidine.</text>
        <dbReference type="EC" id="2.7.13.3"/>
    </reaction>
</comment>
<organism evidence="17 18">
    <name type="scientific">Acidaminobacter hydrogenoformans DSM 2784</name>
    <dbReference type="NCBI Taxonomy" id="1120920"/>
    <lineage>
        <taxon>Bacteria</taxon>
        <taxon>Bacillati</taxon>
        <taxon>Bacillota</taxon>
        <taxon>Clostridia</taxon>
        <taxon>Peptostreptococcales</taxon>
        <taxon>Acidaminobacteraceae</taxon>
        <taxon>Acidaminobacter</taxon>
    </lineage>
</organism>
<reference evidence="17 18" key="1">
    <citation type="submission" date="2016-10" db="EMBL/GenBank/DDBJ databases">
        <authorList>
            <person name="de Groot N.N."/>
        </authorList>
    </citation>
    <scope>NUCLEOTIDE SEQUENCE [LARGE SCALE GENOMIC DNA]</scope>
    <source>
        <strain evidence="17 18">DSM 2784</strain>
    </source>
</reference>
<evidence type="ECO:0000256" key="8">
    <source>
        <dbReference type="ARBA" id="ARBA00022741"/>
    </source>
</evidence>
<dbReference type="SMART" id="SM00387">
    <property type="entry name" value="HATPase_c"/>
    <property type="match status" value="1"/>
</dbReference>
<gene>
    <name evidence="17" type="ORF">SAMN03080599_02687</name>
</gene>
<keyword evidence="18" id="KW-1185">Reference proteome</keyword>
<protein>
    <recommendedName>
        <fullName evidence="3">histidine kinase</fullName>
        <ecNumber evidence="3">2.7.13.3</ecNumber>
    </recommendedName>
</protein>
<dbReference type="Pfam" id="PF00512">
    <property type="entry name" value="HisKA"/>
    <property type="match status" value="1"/>
</dbReference>
<dbReference type="Pfam" id="PF02518">
    <property type="entry name" value="HATPase_c"/>
    <property type="match status" value="1"/>
</dbReference>
<evidence type="ECO:0000256" key="11">
    <source>
        <dbReference type="ARBA" id="ARBA00022989"/>
    </source>
</evidence>
<evidence type="ECO:0000256" key="5">
    <source>
        <dbReference type="ARBA" id="ARBA00022553"/>
    </source>
</evidence>
<keyword evidence="7 14" id="KW-0812">Transmembrane</keyword>
<dbReference type="GO" id="GO:0005886">
    <property type="term" value="C:plasma membrane"/>
    <property type="evidence" value="ECO:0007669"/>
    <property type="project" value="UniProtKB-SubCell"/>
</dbReference>
<dbReference type="SUPFAM" id="SSF55874">
    <property type="entry name" value="ATPase domain of HSP90 chaperone/DNA topoisomerase II/histidine kinase"/>
    <property type="match status" value="1"/>
</dbReference>
<evidence type="ECO:0000256" key="14">
    <source>
        <dbReference type="SAM" id="Phobius"/>
    </source>
</evidence>
<accession>A0A1G5S5V0</accession>
<dbReference type="PANTHER" id="PTHR45528">
    <property type="entry name" value="SENSOR HISTIDINE KINASE CPXA"/>
    <property type="match status" value="1"/>
</dbReference>
<feature type="transmembrane region" description="Helical" evidence="14">
    <location>
        <begin position="12"/>
        <end position="35"/>
    </location>
</feature>
<sequence>MQGIKKRWVRTYLLIVMGVALVILFAFLLTVRSFYYNYVYRGLENYLSVTTGFYEKYLQQNQYSFDEVAQLIVRDFESGDLVELQVLDLEGVIHYSSAGFIPEAPVQTEDYSEALAGEPSKWIGRNPETGERLMAITGTIRRQEGSTIAAIRYVSSLTYADAMIYRAAVYSLFAVGVILVLMLITSESFSRSILTPIRNIIRVSKRMAEGDLSERIPYHYKDEIGELCETINYMADQLQKSEVMKNEFISSISHEIRTPLTAITGWGETILTGGFEDMSQVERGLGVIMRETERLSVMVTELLDFSRIESGRFTLYLEVFRLDQELAEIIEMYKPRAEKEGVQIEFVLKSEEVFLEGDSNRLKQVVINLLDNAIKFSLPGKRVTVHLEELEDEVVITIADQGIGMSKEELKHAKDKFYKGTSKKSGSGLGLAICDEIVELHGGKLVLDSAPGKGTTAAIHLRR</sequence>
<evidence type="ECO:0000313" key="17">
    <source>
        <dbReference type="EMBL" id="SCZ81260.1"/>
    </source>
</evidence>
<dbReference type="FunFam" id="3.30.565.10:FF:000006">
    <property type="entry name" value="Sensor histidine kinase WalK"/>
    <property type="match status" value="1"/>
</dbReference>
<keyword evidence="13 14" id="KW-0472">Membrane</keyword>
<dbReference type="AlphaFoldDB" id="A0A1G5S5V0"/>
<evidence type="ECO:0000256" key="4">
    <source>
        <dbReference type="ARBA" id="ARBA00022475"/>
    </source>
</evidence>
<dbReference type="InterPro" id="IPR004358">
    <property type="entry name" value="Sig_transdc_His_kin-like_C"/>
</dbReference>
<evidence type="ECO:0000256" key="12">
    <source>
        <dbReference type="ARBA" id="ARBA00023012"/>
    </source>
</evidence>
<dbReference type="SMART" id="SM00304">
    <property type="entry name" value="HAMP"/>
    <property type="match status" value="1"/>
</dbReference>
<evidence type="ECO:0000259" key="16">
    <source>
        <dbReference type="PROSITE" id="PS50885"/>
    </source>
</evidence>
<dbReference type="EMBL" id="FMWL01000017">
    <property type="protein sequence ID" value="SCZ81260.1"/>
    <property type="molecule type" value="Genomic_DNA"/>
</dbReference>
<dbReference type="RefSeq" id="WP_092592365.1">
    <property type="nucleotide sequence ID" value="NZ_FMWL01000017.1"/>
</dbReference>
<feature type="domain" description="Histidine kinase" evidence="15">
    <location>
        <begin position="251"/>
        <end position="463"/>
    </location>
</feature>
<evidence type="ECO:0000256" key="1">
    <source>
        <dbReference type="ARBA" id="ARBA00000085"/>
    </source>
</evidence>
<dbReference type="InterPro" id="IPR036097">
    <property type="entry name" value="HisK_dim/P_sf"/>
</dbReference>
<dbReference type="STRING" id="1120920.SAMN03080599_02687"/>
<evidence type="ECO:0000259" key="15">
    <source>
        <dbReference type="PROSITE" id="PS50109"/>
    </source>
</evidence>
<dbReference type="CDD" id="cd00075">
    <property type="entry name" value="HATPase"/>
    <property type="match status" value="1"/>
</dbReference>
<keyword evidence="10" id="KW-0067">ATP-binding</keyword>
<dbReference type="EC" id="2.7.13.3" evidence="3"/>
<evidence type="ECO:0000256" key="3">
    <source>
        <dbReference type="ARBA" id="ARBA00012438"/>
    </source>
</evidence>
<dbReference type="InterPro" id="IPR003660">
    <property type="entry name" value="HAMP_dom"/>
</dbReference>
<dbReference type="PROSITE" id="PS50885">
    <property type="entry name" value="HAMP"/>
    <property type="match status" value="1"/>
</dbReference>
<dbReference type="FunFam" id="1.10.287.130:FF:000001">
    <property type="entry name" value="Two-component sensor histidine kinase"/>
    <property type="match status" value="1"/>
</dbReference>
<feature type="transmembrane region" description="Helical" evidence="14">
    <location>
        <begin position="163"/>
        <end position="184"/>
    </location>
</feature>
<dbReference type="InterPro" id="IPR003594">
    <property type="entry name" value="HATPase_dom"/>
</dbReference>
<dbReference type="InterPro" id="IPR003661">
    <property type="entry name" value="HisK_dim/P_dom"/>
</dbReference>
<dbReference type="GO" id="GO:0005524">
    <property type="term" value="F:ATP binding"/>
    <property type="evidence" value="ECO:0007669"/>
    <property type="project" value="UniProtKB-KW"/>
</dbReference>
<dbReference type="PROSITE" id="PS50109">
    <property type="entry name" value="HIS_KIN"/>
    <property type="match status" value="1"/>
</dbReference>
<dbReference type="CDD" id="cd06225">
    <property type="entry name" value="HAMP"/>
    <property type="match status" value="1"/>
</dbReference>
<comment type="subcellular location">
    <subcellularLocation>
        <location evidence="2">Cell membrane</location>
        <topology evidence="2">Multi-pass membrane protein</topology>
    </subcellularLocation>
</comment>
<dbReference type="PANTHER" id="PTHR45528:SF1">
    <property type="entry name" value="SENSOR HISTIDINE KINASE CPXA"/>
    <property type="match status" value="1"/>
</dbReference>
<dbReference type="Gene3D" id="3.30.565.10">
    <property type="entry name" value="Histidine kinase-like ATPase, C-terminal domain"/>
    <property type="match status" value="1"/>
</dbReference>
<dbReference type="CDD" id="cd00082">
    <property type="entry name" value="HisKA"/>
    <property type="match status" value="1"/>
</dbReference>
<dbReference type="SUPFAM" id="SSF47384">
    <property type="entry name" value="Homodimeric domain of signal transducing histidine kinase"/>
    <property type="match status" value="1"/>
</dbReference>
<evidence type="ECO:0000256" key="6">
    <source>
        <dbReference type="ARBA" id="ARBA00022679"/>
    </source>
</evidence>
<name>A0A1G5S5V0_9FIRM</name>
<dbReference type="SMART" id="SM00388">
    <property type="entry name" value="HisKA"/>
    <property type="match status" value="1"/>
</dbReference>
<feature type="domain" description="HAMP" evidence="16">
    <location>
        <begin position="191"/>
        <end position="243"/>
    </location>
</feature>
<evidence type="ECO:0000256" key="10">
    <source>
        <dbReference type="ARBA" id="ARBA00022840"/>
    </source>
</evidence>
<keyword evidence="5" id="KW-0597">Phosphoprotein</keyword>
<dbReference type="Proteomes" id="UP000199208">
    <property type="component" value="Unassembled WGS sequence"/>
</dbReference>
<evidence type="ECO:0000313" key="18">
    <source>
        <dbReference type="Proteomes" id="UP000199208"/>
    </source>
</evidence>
<keyword evidence="12" id="KW-0902">Two-component regulatory system</keyword>
<proteinExistence type="predicted"/>
<keyword evidence="11 14" id="KW-1133">Transmembrane helix</keyword>
<evidence type="ECO:0000256" key="2">
    <source>
        <dbReference type="ARBA" id="ARBA00004651"/>
    </source>
</evidence>
<dbReference type="InterPro" id="IPR036890">
    <property type="entry name" value="HATPase_C_sf"/>
</dbReference>
<dbReference type="GO" id="GO:0000155">
    <property type="term" value="F:phosphorelay sensor kinase activity"/>
    <property type="evidence" value="ECO:0007669"/>
    <property type="project" value="InterPro"/>
</dbReference>
<evidence type="ECO:0000256" key="7">
    <source>
        <dbReference type="ARBA" id="ARBA00022692"/>
    </source>
</evidence>
<evidence type="ECO:0000256" key="13">
    <source>
        <dbReference type="ARBA" id="ARBA00023136"/>
    </source>
</evidence>